<feature type="region of interest" description="Disordered" evidence="1">
    <location>
        <begin position="191"/>
        <end position="212"/>
    </location>
</feature>
<sequence length="244" mass="27500">LYLNTPTTDDNDFELVGDLDISLEAPPPRAILRVVVTTTEEEERKAMEKADDAALIGRISAVLSSPSAECDEKERAIQALRVLQKRLSLREGAEIGEKPTTRLIRLERSSIWNNFGYSWQEEPYFYPQVHVYKMSPANAAGLRTGDRILAINGTNTIRATTTKVHSLLAQNKYKRELLVITEAGAEWYERNGLPMPIPAPEGKNGEEEETDLSTQAEKVYEETLLPAWNSVVERTSGLFDRFFK</sequence>
<proteinExistence type="predicted"/>
<dbReference type="PROSITE" id="PS50106">
    <property type="entry name" value="PDZ"/>
    <property type="match status" value="1"/>
</dbReference>
<evidence type="ECO:0000259" key="2">
    <source>
        <dbReference type="PROSITE" id="PS50106"/>
    </source>
</evidence>
<name>A0AAV5UZW6_9BILA</name>
<feature type="domain" description="PDZ" evidence="2">
    <location>
        <begin position="103"/>
        <end position="183"/>
    </location>
</feature>
<feature type="non-terminal residue" evidence="3">
    <location>
        <position position="1"/>
    </location>
</feature>
<dbReference type="InterPro" id="IPR001478">
    <property type="entry name" value="PDZ"/>
</dbReference>
<reference evidence="3" key="1">
    <citation type="submission" date="2023-10" db="EMBL/GenBank/DDBJ databases">
        <title>Genome assembly of Pristionchus species.</title>
        <authorList>
            <person name="Yoshida K."/>
            <person name="Sommer R.J."/>
        </authorList>
    </citation>
    <scope>NUCLEOTIDE SEQUENCE</scope>
    <source>
        <strain evidence="3">RS5133</strain>
    </source>
</reference>
<gene>
    <name evidence="3" type="ORF">PFISCL1PPCAC_3020</name>
</gene>
<dbReference type="Pfam" id="PF17820">
    <property type="entry name" value="PDZ_6"/>
    <property type="match status" value="1"/>
</dbReference>
<dbReference type="EMBL" id="BTSY01000001">
    <property type="protein sequence ID" value="GMT11723.1"/>
    <property type="molecule type" value="Genomic_DNA"/>
</dbReference>
<dbReference type="Gene3D" id="2.30.42.10">
    <property type="match status" value="1"/>
</dbReference>
<dbReference type="AlphaFoldDB" id="A0AAV5UZW6"/>
<evidence type="ECO:0000313" key="4">
    <source>
        <dbReference type="Proteomes" id="UP001432322"/>
    </source>
</evidence>
<dbReference type="Proteomes" id="UP001432322">
    <property type="component" value="Unassembled WGS sequence"/>
</dbReference>
<comment type="caution">
    <text evidence="3">The sequence shown here is derived from an EMBL/GenBank/DDBJ whole genome shotgun (WGS) entry which is preliminary data.</text>
</comment>
<keyword evidence="4" id="KW-1185">Reference proteome</keyword>
<dbReference type="InterPro" id="IPR036034">
    <property type="entry name" value="PDZ_sf"/>
</dbReference>
<accession>A0AAV5UZW6</accession>
<dbReference type="InterPro" id="IPR041489">
    <property type="entry name" value="PDZ_6"/>
</dbReference>
<evidence type="ECO:0000256" key="1">
    <source>
        <dbReference type="SAM" id="MobiDB-lite"/>
    </source>
</evidence>
<protein>
    <recommendedName>
        <fullName evidence="2">PDZ domain-containing protein</fullName>
    </recommendedName>
</protein>
<dbReference type="SUPFAM" id="SSF50156">
    <property type="entry name" value="PDZ domain-like"/>
    <property type="match status" value="1"/>
</dbReference>
<evidence type="ECO:0000313" key="3">
    <source>
        <dbReference type="EMBL" id="GMT11723.1"/>
    </source>
</evidence>
<organism evidence="3 4">
    <name type="scientific">Pristionchus fissidentatus</name>
    <dbReference type="NCBI Taxonomy" id="1538716"/>
    <lineage>
        <taxon>Eukaryota</taxon>
        <taxon>Metazoa</taxon>
        <taxon>Ecdysozoa</taxon>
        <taxon>Nematoda</taxon>
        <taxon>Chromadorea</taxon>
        <taxon>Rhabditida</taxon>
        <taxon>Rhabditina</taxon>
        <taxon>Diplogasteromorpha</taxon>
        <taxon>Diplogasteroidea</taxon>
        <taxon>Neodiplogasteridae</taxon>
        <taxon>Pristionchus</taxon>
    </lineage>
</organism>